<sequence>MHHNLLPGVKKTGKYLFEECRQLYFCAVFQVKKFYILFLAGNLFFPNIFNESVFVGKHITSQNKYCKNGSLFI</sequence>
<evidence type="ECO:0000313" key="24">
    <source>
        <dbReference type="Proteomes" id="UP000034064"/>
    </source>
</evidence>
<evidence type="ECO:0000313" key="15">
    <source>
        <dbReference type="EMBL" id="KKH22615.1"/>
    </source>
</evidence>
<dbReference type="EMBL" id="JJQC01000073">
    <property type="protein sequence ID" value="KKH21952.1"/>
    <property type="molecule type" value="Genomic_DNA"/>
</dbReference>
<gene>
    <name evidence="20" type="ORF">DKM28_11550</name>
    <name evidence="4" type="ORF">DU30_12975</name>
    <name evidence="2" type="ORF">DU34_06605</name>
    <name evidence="5" type="ORF">DU35_11365</name>
    <name evidence="8" type="ORF">DU36_04360</name>
    <name evidence="18" type="ORF">DU37_08915</name>
    <name evidence="7" type="ORF">DU38_05280</name>
    <name evidence="6" type="ORF">DU39_05135</name>
    <name evidence="13" type="ORF">DU42_12725</name>
    <name evidence="12" type="ORF">DU44_08595</name>
    <name evidence="1" type="ORF">DU47_12765</name>
    <name evidence="15" type="ORF">DU48_05260</name>
    <name evidence="3" type="ORF">DU49_04310</name>
    <name evidence="10" type="ORF">DU57_12895</name>
    <name evidence="17" type="ORF">DU58_02715</name>
    <name evidence="11" type="ORF">DU59_14480</name>
    <name evidence="16" type="ORF">DU60_08115</name>
    <name evidence="14" type="ORF">DU65_08385</name>
    <name evidence="9" type="ORF">DU67_14530</name>
    <name evidence="19" type="ORF">DU71_11795</name>
</gene>
<dbReference type="EMBL" id="JJPR01000101">
    <property type="protein sequence ID" value="KKG85718.1"/>
    <property type="molecule type" value="Genomic_DNA"/>
</dbReference>
<dbReference type="Proteomes" id="UP000034672">
    <property type="component" value="Unassembled WGS sequence"/>
</dbReference>
<dbReference type="EMBL" id="JJQF01000019">
    <property type="protein sequence ID" value="KKH34001.1"/>
    <property type="molecule type" value="Genomic_DNA"/>
</dbReference>
<dbReference type="Proteomes" id="UP000034151">
    <property type="component" value="Unassembled WGS sequence"/>
</dbReference>
<reference evidence="21 22" key="1">
    <citation type="journal article" date="2015" name="ISME J.">
        <title>Genomic and phenotypic differentiation among Methanosarcina mazei populations from Columbia River sediment.</title>
        <authorList>
            <person name="Youngblut N.D."/>
            <person name="Wirth J.S."/>
            <person name="Henriksen J.R."/>
            <person name="Smith M."/>
            <person name="Simon H."/>
            <person name="Metcalf W.W."/>
            <person name="Whitaker R.J."/>
        </authorList>
    </citation>
    <scope>NUCLEOTIDE SEQUENCE [LARGE SCALE GENOMIC DNA]</scope>
    <source>
        <strain evidence="12 24">1.F.A.1A.3</strain>
        <strain evidence="15 37">1.F.A.1B.3</strain>
        <strain evidence="14 22">1.F.A.1B.4</strain>
        <strain evidence="17 27">1.F.A.2.8</strain>
        <strain evidence="16 38">1.F.M.0.5</strain>
        <strain evidence="18 30">1.H.A.0.1</strain>
        <strain evidence="19 36">1.H.A.1A.4</strain>
        <strain evidence="1 35">2.F.A.2.4</strain>
        <strain evidence="2 23">2.F.T.2.6</strain>
        <strain evidence="3 21">3.F.A.1A.3</strain>
        <strain evidence="4 29">3.F.A.1B.1</strain>
        <strain evidence="5 34">3.F.A.2.12</strain>
        <strain evidence="6 25">3.F.A.2.5</strain>
        <strain evidence="7 26">3.F.A.2.6</strain>
        <strain evidence="8 28">3.F.A.2.7</strain>
        <strain evidence="9 33">3.F.T.2.1</strain>
        <strain evidence="10 39">3.H.A.2.6</strain>
        <strain evidence="11 32">3.H.A.2.8</strain>
        <strain evidence="13 31">3.H.M.2.7</strain>
    </source>
</reference>
<evidence type="ECO:0000313" key="22">
    <source>
        <dbReference type="Proteomes" id="UP000033987"/>
    </source>
</evidence>
<dbReference type="Proteomes" id="UP000300067">
    <property type="component" value="Chromosome"/>
</dbReference>
<dbReference type="Proteomes" id="UP000034387">
    <property type="component" value="Unassembled WGS sequence"/>
</dbReference>
<dbReference type="Proteomes" id="UP000034577">
    <property type="component" value="Unassembled WGS sequence"/>
</dbReference>
<dbReference type="EMBL" id="CP029709">
    <property type="protein sequence ID" value="QCR16556.1"/>
    <property type="molecule type" value="Genomic_DNA"/>
</dbReference>
<evidence type="ECO:0000313" key="21">
    <source>
        <dbReference type="Proteomes" id="UP000033878"/>
    </source>
</evidence>
<evidence type="ECO:0000313" key="7">
    <source>
        <dbReference type="EMBL" id="KKG47800.1"/>
    </source>
</evidence>
<dbReference type="EMBL" id="JJPX01000014">
    <property type="protein sequence ID" value="KKH14231.1"/>
    <property type="molecule type" value="Genomic_DNA"/>
</dbReference>
<evidence type="ECO:0000313" key="16">
    <source>
        <dbReference type="EMBL" id="KKH24563.1"/>
    </source>
</evidence>
<evidence type="ECO:0000313" key="28">
    <source>
        <dbReference type="Proteomes" id="UP000034243"/>
    </source>
</evidence>
<proteinExistence type="predicted"/>
<evidence type="ECO:0000313" key="18">
    <source>
        <dbReference type="EMBL" id="KKH34001.1"/>
    </source>
</evidence>
<dbReference type="Proteomes" id="UP000033987">
    <property type="component" value="Unassembled WGS sequence"/>
</dbReference>
<dbReference type="EMBL" id="JJOS01000012">
    <property type="protein sequence ID" value="KKG06129.1"/>
    <property type="molecule type" value="Genomic_DNA"/>
</dbReference>
<dbReference type="EMBL" id="JJPD01000145">
    <property type="protein sequence ID" value="KKG38791.1"/>
    <property type="molecule type" value="Genomic_DNA"/>
</dbReference>
<evidence type="ECO:0000313" key="38">
    <source>
        <dbReference type="Proteomes" id="UP000034921"/>
    </source>
</evidence>
<dbReference type="Proteomes" id="UP000034338">
    <property type="component" value="Unassembled WGS sequence"/>
</dbReference>
<accession>A0A0F8HVD3</accession>
<evidence type="ECO:0000313" key="20">
    <source>
        <dbReference type="EMBL" id="QCR16556.1"/>
    </source>
</evidence>
<evidence type="ECO:0000313" key="19">
    <source>
        <dbReference type="EMBL" id="KKH35681.1"/>
    </source>
</evidence>
<dbReference type="Proteomes" id="UP000034424">
    <property type="component" value="Unassembled WGS sequence"/>
</dbReference>
<evidence type="ECO:0000313" key="32">
    <source>
        <dbReference type="Proteomes" id="UP000034409"/>
    </source>
</evidence>
<evidence type="ECO:0000313" key="37">
    <source>
        <dbReference type="Proteomes" id="UP000034733"/>
    </source>
</evidence>
<evidence type="ECO:0000313" key="26">
    <source>
        <dbReference type="Proteomes" id="UP000034195"/>
    </source>
</evidence>
<dbReference type="EMBL" id="JJPH01000022">
    <property type="protein sequence ID" value="KKG55263.1"/>
    <property type="molecule type" value="Genomic_DNA"/>
</dbReference>
<dbReference type="Proteomes" id="UP000034195">
    <property type="component" value="Unassembled WGS sequence"/>
</dbReference>
<evidence type="ECO:0000313" key="6">
    <source>
        <dbReference type="EMBL" id="KKG46995.1"/>
    </source>
</evidence>
<dbReference type="Proteomes" id="UP000034733">
    <property type="component" value="Unassembled WGS sequence"/>
</dbReference>
<evidence type="ECO:0000313" key="8">
    <source>
        <dbReference type="EMBL" id="KKG55263.1"/>
    </source>
</evidence>
<dbReference type="Proteomes" id="UP000034950">
    <property type="component" value="Unassembled WGS sequence"/>
</dbReference>
<evidence type="ECO:0000313" key="5">
    <source>
        <dbReference type="EMBL" id="KKG38791.1"/>
    </source>
</evidence>
<dbReference type="Proteomes" id="UP000034243">
    <property type="component" value="Unassembled WGS sequence"/>
</dbReference>
<dbReference type="Proteomes" id="UP000034047">
    <property type="component" value="Unassembled WGS sequence"/>
</dbReference>
<dbReference type="AlphaFoldDB" id="A0A0F8HVD3"/>
<dbReference type="Proteomes" id="UP000034578">
    <property type="component" value="Unassembled WGS sequence"/>
</dbReference>
<evidence type="ECO:0000313" key="12">
    <source>
        <dbReference type="EMBL" id="KKH13538.1"/>
    </source>
</evidence>
<dbReference type="EMBL" id="JJPS01000188">
    <property type="protein sequence ID" value="KKG86650.1"/>
    <property type="molecule type" value="Genomic_DNA"/>
</dbReference>
<dbReference type="EMBL" id="JJPC01000033">
    <property type="protein sequence ID" value="KKG36926.1"/>
    <property type="molecule type" value="Genomic_DNA"/>
</dbReference>
<organism evidence="8 28">
    <name type="scientific">Methanosarcina mazei</name>
    <name type="common">Methanosarcina frisia</name>
    <dbReference type="NCBI Taxonomy" id="2209"/>
    <lineage>
        <taxon>Archaea</taxon>
        <taxon>Methanobacteriati</taxon>
        <taxon>Methanobacteriota</taxon>
        <taxon>Stenosarchaea group</taxon>
        <taxon>Methanomicrobia</taxon>
        <taxon>Methanosarcinales</taxon>
        <taxon>Methanosarcinaceae</taxon>
        <taxon>Methanosarcina</taxon>
    </lineage>
</organism>
<dbReference type="EMBL" id="JJQA01000117">
    <property type="protein sequence ID" value="KKH13538.1"/>
    <property type="molecule type" value="Genomic_DNA"/>
</dbReference>
<dbReference type="Proteomes" id="UP000034921">
    <property type="component" value="Unassembled WGS sequence"/>
</dbReference>
<dbReference type="Proteomes" id="UP000033878">
    <property type="component" value="Unassembled WGS sequence"/>
</dbReference>
<reference evidence="20 40" key="2">
    <citation type="submission" date="2018-05" db="EMBL/GenBank/DDBJ databases">
        <title>Methanosarcina gilichinskyana sp. nov., a novel methanogenic archaeon isolated from Holocene permafrost, North East Russia.</title>
        <authorList>
            <person name="Oshurkova V."/>
            <person name="Meer M."/>
            <person name="Bochkareva O."/>
            <person name="Shcherbakova V."/>
        </authorList>
    </citation>
    <scope>NUCLEOTIDE SEQUENCE [LARGE SCALE GENOMIC DNA]</scope>
    <source>
        <strain evidence="20 40">JL01</strain>
    </source>
</reference>
<evidence type="ECO:0000313" key="11">
    <source>
        <dbReference type="EMBL" id="KKG86650.1"/>
    </source>
</evidence>
<evidence type="ECO:0000313" key="3">
    <source>
        <dbReference type="EMBL" id="KKG31048.1"/>
    </source>
</evidence>
<evidence type="ECO:0000313" key="31">
    <source>
        <dbReference type="Proteomes" id="UP000034387"/>
    </source>
</evidence>
<evidence type="ECO:0000313" key="4">
    <source>
        <dbReference type="EMBL" id="KKG36926.1"/>
    </source>
</evidence>
<dbReference type="EMBL" id="JJPF01000002">
    <property type="protein sequence ID" value="KKG46995.1"/>
    <property type="molecule type" value="Genomic_DNA"/>
</dbReference>
<evidence type="ECO:0000313" key="39">
    <source>
        <dbReference type="Proteomes" id="UP000034950"/>
    </source>
</evidence>
<dbReference type="EMBL" id="JJPL01000134">
    <property type="protein sequence ID" value="KKG60842.1"/>
    <property type="molecule type" value="Genomic_DNA"/>
</dbReference>
<evidence type="ECO:0000313" key="14">
    <source>
        <dbReference type="EMBL" id="KKH21952.1"/>
    </source>
</evidence>
<evidence type="ECO:0000313" key="9">
    <source>
        <dbReference type="EMBL" id="KKG60842.1"/>
    </source>
</evidence>
<evidence type="ECO:0000313" key="10">
    <source>
        <dbReference type="EMBL" id="KKG85718.1"/>
    </source>
</evidence>
<evidence type="ECO:0000313" key="17">
    <source>
        <dbReference type="EMBL" id="KKH25393.1"/>
    </source>
</evidence>
<evidence type="ECO:0000313" key="23">
    <source>
        <dbReference type="Proteomes" id="UP000034047"/>
    </source>
</evidence>
<dbReference type="Proteomes" id="UP000034227">
    <property type="component" value="Unassembled WGS sequence"/>
</dbReference>
<evidence type="ECO:0000313" key="30">
    <source>
        <dbReference type="Proteomes" id="UP000034338"/>
    </source>
</evidence>
<protein>
    <submittedName>
        <fullName evidence="8">Uncharacterized protein</fullName>
    </submittedName>
</protein>
<dbReference type="Proteomes" id="UP000034298">
    <property type="component" value="Unassembled WGS sequence"/>
</dbReference>
<evidence type="ECO:0000313" key="27">
    <source>
        <dbReference type="Proteomes" id="UP000034227"/>
    </source>
</evidence>
<evidence type="ECO:0000313" key="13">
    <source>
        <dbReference type="EMBL" id="KKH14231.1"/>
    </source>
</evidence>
<evidence type="ECO:0000313" key="33">
    <source>
        <dbReference type="Proteomes" id="UP000034424"/>
    </source>
</evidence>
<evidence type="ECO:0000313" key="40">
    <source>
        <dbReference type="Proteomes" id="UP000300067"/>
    </source>
</evidence>
<dbReference type="EMBL" id="JJQD01000158">
    <property type="protein sequence ID" value="KKH25393.1"/>
    <property type="molecule type" value="Genomic_DNA"/>
</dbReference>
<dbReference type="EMBL" id="JJPG01000144">
    <property type="protein sequence ID" value="KKG47800.1"/>
    <property type="molecule type" value="Genomic_DNA"/>
</dbReference>
<keyword evidence="35" id="KW-1185">Reference proteome</keyword>
<dbReference type="Proteomes" id="UP000034409">
    <property type="component" value="Unassembled WGS sequence"/>
</dbReference>
<dbReference type="Proteomes" id="UP000034064">
    <property type="component" value="Unassembled WGS sequence"/>
</dbReference>
<name>A0A0F8HVD3_METMZ</name>
<dbReference type="EMBL" id="JJQE01000161">
    <property type="protein sequence ID" value="KKH24563.1"/>
    <property type="molecule type" value="Genomic_DNA"/>
</dbReference>
<evidence type="ECO:0000313" key="1">
    <source>
        <dbReference type="EMBL" id="KKG06129.1"/>
    </source>
</evidence>
<evidence type="ECO:0000313" key="25">
    <source>
        <dbReference type="Proteomes" id="UP000034151"/>
    </source>
</evidence>
<dbReference type="EMBL" id="JJPB01000086">
    <property type="protein sequence ID" value="KKG31048.1"/>
    <property type="molecule type" value="Genomic_DNA"/>
</dbReference>
<dbReference type="PATRIC" id="fig|2209.39.peg.1159"/>
<evidence type="ECO:0000313" key="2">
    <source>
        <dbReference type="EMBL" id="KKG13387.1"/>
    </source>
</evidence>
<dbReference type="EMBL" id="JJOU01000121">
    <property type="protein sequence ID" value="KKG13387.1"/>
    <property type="molecule type" value="Genomic_DNA"/>
</dbReference>
<dbReference type="EMBL" id="JJQI01000118">
    <property type="protein sequence ID" value="KKH35681.1"/>
    <property type="molecule type" value="Genomic_DNA"/>
</dbReference>
<dbReference type="EMBL" id="JJQB01000029">
    <property type="protein sequence ID" value="KKH22615.1"/>
    <property type="molecule type" value="Genomic_DNA"/>
</dbReference>
<evidence type="ECO:0000313" key="35">
    <source>
        <dbReference type="Proteomes" id="UP000034578"/>
    </source>
</evidence>
<evidence type="ECO:0000313" key="34">
    <source>
        <dbReference type="Proteomes" id="UP000034577"/>
    </source>
</evidence>
<evidence type="ECO:0000313" key="36">
    <source>
        <dbReference type="Proteomes" id="UP000034672"/>
    </source>
</evidence>
<evidence type="ECO:0000313" key="29">
    <source>
        <dbReference type="Proteomes" id="UP000034298"/>
    </source>
</evidence>